<accession>A0A3L8DDU0</accession>
<reference evidence="1" key="2">
    <citation type="submission" date="2018-07" db="EMBL/GenBank/DDBJ databases">
        <authorList>
            <person name="Mckenzie S.K."/>
            <person name="Kronauer D.J.C."/>
        </authorList>
    </citation>
    <scope>NUCLEOTIDE SEQUENCE</scope>
    <source>
        <strain evidence="1">Clonal line C1</strain>
    </source>
</reference>
<dbReference type="PANTHER" id="PTHR34153">
    <property type="entry name" value="SI:CH211-262H13.3-RELATED-RELATED"/>
    <property type="match status" value="1"/>
</dbReference>
<evidence type="ECO:0000313" key="1">
    <source>
        <dbReference type="EMBL" id="RLU18069.1"/>
    </source>
</evidence>
<sequence>MTTIKQLKENAKEHWIEIISHHYLNVLNMEKDFVYRNVKEKNSDTDIDTESKSSEEELSSINFPTYRADNADKTVFLSNLAHKEFQRQVLRHLHSINGRMGELNELVESLKQSNFTIDQDNANQNITNEVSLQCIESLPVKSNIELQNIERILQDKQIFHDVAMELSKIGGNNLKIIVKKVMCRILTPEIGREYSWEGHKGNLIFKDLILAKIRKTHHKKSQENITENDIINAIKTWLVKAKLKTKQPVQQNEANRSTYDSEH</sequence>
<reference evidence="1" key="1">
    <citation type="journal article" date="2018" name="Genome Res.">
        <title>The genomic architecture and molecular evolution of ant odorant receptors.</title>
        <authorList>
            <person name="McKenzie S.K."/>
            <person name="Kronauer D.J.C."/>
        </authorList>
    </citation>
    <scope>NUCLEOTIDE SEQUENCE [LARGE SCALE GENOMIC DNA]</scope>
    <source>
        <strain evidence="1">Clonal line C1</strain>
    </source>
</reference>
<proteinExistence type="predicted"/>
<name>A0A3L8DDU0_OOCBI</name>
<dbReference type="AlphaFoldDB" id="A0A3L8DDU0"/>
<organism evidence="1">
    <name type="scientific">Ooceraea biroi</name>
    <name type="common">Clonal raider ant</name>
    <name type="synonym">Cerapachys biroi</name>
    <dbReference type="NCBI Taxonomy" id="2015173"/>
    <lineage>
        <taxon>Eukaryota</taxon>
        <taxon>Metazoa</taxon>
        <taxon>Ecdysozoa</taxon>
        <taxon>Arthropoda</taxon>
        <taxon>Hexapoda</taxon>
        <taxon>Insecta</taxon>
        <taxon>Pterygota</taxon>
        <taxon>Neoptera</taxon>
        <taxon>Endopterygota</taxon>
        <taxon>Hymenoptera</taxon>
        <taxon>Apocrita</taxon>
        <taxon>Aculeata</taxon>
        <taxon>Formicoidea</taxon>
        <taxon>Formicidae</taxon>
        <taxon>Dorylinae</taxon>
        <taxon>Ooceraea</taxon>
    </lineage>
</organism>
<gene>
    <name evidence="1" type="ORF">DMN91_010312</name>
</gene>
<protein>
    <submittedName>
        <fullName evidence="1">Uncharacterized protein</fullName>
    </submittedName>
</protein>
<dbReference type="OrthoDB" id="7552301at2759"/>
<dbReference type="EMBL" id="QOIP01000010">
    <property type="protein sequence ID" value="RLU18069.1"/>
    <property type="molecule type" value="Genomic_DNA"/>
</dbReference>
<dbReference type="Proteomes" id="UP000279307">
    <property type="component" value="Chromosome 10"/>
</dbReference>
<dbReference type="PANTHER" id="PTHR34153:SF2">
    <property type="entry name" value="SI:CH211-262H13.3-RELATED"/>
    <property type="match status" value="1"/>
</dbReference>
<comment type="caution">
    <text evidence="1">The sequence shown here is derived from an EMBL/GenBank/DDBJ whole genome shotgun (WGS) entry which is preliminary data.</text>
</comment>